<protein>
    <submittedName>
        <fullName evidence="2">Uncharacterized protein</fullName>
    </submittedName>
</protein>
<name>A0A5C3MWE3_9AGAM</name>
<proteinExistence type="predicted"/>
<dbReference type="AlphaFoldDB" id="A0A5C3MWE3"/>
<accession>A0A5C3MWE3</accession>
<feature type="region of interest" description="Disordered" evidence="1">
    <location>
        <begin position="599"/>
        <end position="632"/>
    </location>
</feature>
<sequence>MSAIRYSRECLFASLQRKIFTVDALPFSSPYIDYEKTSTGAINTSDLSLKRKSQVFRIRVGFTTRQLEPLSHSKTLSQLSSAICESRTTTSDKEKMAFAPISMNAMPLEIVEKIFVSATNIRRQQDRMRVLLMMTQVSRKVREILISKRDLWNFINTDNPALAALFLERAAEPDVSLVLTEHVDEERASEFFDVLELYSERIVSLHMDIPGALWEKLCTERVPEMWRMPSLLRAELWHQVGNDRYTIPPTVTLPFLTPGLEDLATFRIPLRAAQHMMSASIEHLSVSGGTKATAEDVWTALTATSNLRRLNICVAVVDDGTRRDVTLPHLEKLSLRFVNRPAAEVFTHLIHPGKACINLDIISDDLEEIRGIINTIGPKSNAIAIENDYTACTLSHYSTTHTTVVLSPPSARDASTAEEDGERGPKLELVIQQYIEEEEAFLYDALAEALGPTLDQIRALKIQDMRLYNDPSLEPTRHLIGPFPARLIRRKKLIWSTQEEIWVLACPDIHKMALRYVRFRKTFRDHNEDDFVDLLLRSIQHSQLGNEERNLTIDYLVNLKETDVADLEKTIYTIHWTGPTGKEDGGNMADDTVEIFGEREIGWLEEDDKSEEEAEDTDEDDSEEEDGVEDSL</sequence>
<reference evidence="2 3" key="1">
    <citation type="journal article" date="2019" name="Nat. Ecol. Evol.">
        <title>Megaphylogeny resolves global patterns of mushroom evolution.</title>
        <authorList>
            <person name="Varga T."/>
            <person name="Krizsan K."/>
            <person name="Foldi C."/>
            <person name="Dima B."/>
            <person name="Sanchez-Garcia M."/>
            <person name="Sanchez-Ramirez S."/>
            <person name="Szollosi G.J."/>
            <person name="Szarkandi J.G."/>
            <person name="Papp V."/>
            <person name="Albert L."/>
            <person name="Andreopoulos W."/>
            <person name="Angelini C."/>
            <person name="Antonin V."/>
            <person name="Barry K.W."/>
            <person name="Bougher N.L."/>
            <person name="Buchanan P."/>
            <person name="Buyck B."/>
            <person name="Bense V."/>
            <person name="Catcheside P."/>
            <person name="Chovatia M."/>
            <person name="Cooper J."/>
            <person name="Damon W."/>
            <person name="Desjardin D."/>
            <person name="Finy P."/>
            <person name="Geml J."/>
            <person name="Haridas S."/>
            <person name="Hughes K."/>
            <person name="Justo A."/>
            <person name="Karasinski D."/>
            <person name="Kautmanova I."/>
            <person name="Kiss B."/>
            <person name="Kocsube S."/>
            <person name="Kotiranta H."/>
            <person name="LaButti K.M."/>
            <person name="Lechner B.E."/>
            <person name="Liimatainen K."/>
            <person name="Lipzen A."/>
            <person name="Lukacs Z."/>
            <person name="Mihaltcheva S."/>
            <person name="Morgado L.N."/>
            <person name="Niskanen T."/>
            <person name="Noordeloos M.E."/>
            <person name="Ohm R.A."/>
            <person name="Ortiz-Santana B."/>
            <person name="Ovrebo C."/>
            <person name="Racz N."/>
            <person name="Riley R."/>
            <person name="Savchenko A."/>
            <person name="Shiryaev A."/>
            <person name="Soop K."/>
            <person name="Spirin V."/>
            <person name="Szebenyi C."/>
            <person name="Tomsovsky M."/>
            <person name="Tulloss R.E."/>
            <person name="Uehling J."/>
            <person name="Grigoriev I.V."/>
            <person name="Vagvolgyi C."/>
            <person name="Papp T."/>
            <person name="Martin F.M."/>
            <person name="Miettinen O."/>
            <person name="Hibbett D.S."/>
            <person name="Nagy L.G."/>
        </authorList>
    </citation>
    <scope>NUCLEOTIDE SEQUENCE [LARGE SCALE GENOMIC DNA]</scope>
    <source>
        <strain evidence="2 3">OMC1185</strain>
    </source>
</reference>
<dbReference type="Proteomes" id="UP000305948">
    <property type="component" value="Unassembled WGS sequence"/>
</dbReference>
<evidence type="ECO:0000313" key="3">
    <source>
        <dbReference type="Proteomes" id="UP000305948"/>
    </source>
</evidence>
<feature type="compositionally biased region" description="Acidic residues" evidence="1">
    <location>
        <begin position="603"/>
        <end position="632"/>
    </location>
</feature>
<evidence type="ECO:0000256" key="1">
    <source>
        <dbReference type="SAM" id="MobiDB-lite"/>
    </source>
</evidence>
<keyword evidence="3" id="KW-1185">Reference proteome</keyword>
<dbReference type="EMBL" id="ML213515">
    <property type="protein sequence ID" value="TFK49839.1"/>
    <property type="molecule type" value="Genomic_DNA"/>
</dbReference>
<organism evidence="2 3">
    <name type="scientific">Heliocybe sulcata</name>
    <dbReference type="NCBI Taxonomy" id="5364"/>
    <lineage>
        <taxon>Eukaryota</taxon>
        <taxon>Fungi</taxon>
        <taxon>Dikarya</taxon>
        <taxon>Basidiomycota</taxon>
        <taxon>Agaricomycotina</taxon>
        <taxon>Agaricomycetes</taxon>
        <taxon>Gloeophyllales</taxon>
        <taxon>Gloeophyllaceae</taxon>
        <taxon>Heliocybe</taxon>
    </lineage>
</organism>
<evidence type="ECO:0000313" key="2">
    <source>
        <dbReference type="EMBL" id="TFK49839.1"/>
    </source>
</evidence>
<gene>
    <name evidence="2" type="ORF">OE88DRAFT_1755907</name>
</gene>